<evidence type="ECO:0000313" key="2">
    <source>
        <dbReference type="EMBL" id="KAK0476921.1"/>
    </source>
</evidence>
<evidence type="ECO:0000256" key="1">
    <source>
        <dbReference type="SAM" id="MobiDB-lite"/>
    </source>
</evidence>
<comment type="caution">
    <text evidence="2">The sequence shown here is derived from an EMBL/GenBank/DDBJ whole genome shotgun (WGS) entry which is preliminary data.</text>
</comment>
<dbReference type="EMBL" id="JAUEPU010000120">
    <property type="protein sequence ID" value="KAK0476921.1"/>
    <property type="molecule type" value="Genomic_DNA"/>
</dbReference>
<dbReference type="Proteomes" id="UP001175228">
    <property type="component" value="Unassembled WGS sequence"/>
</dbReference>
<feature type="compositionally biased region" description="Gly residues" evidence="1">
    <location>
        <begin position="134"/>
        <end position="147"/>
    </location>
</feature>
<feature type="region of interest" description="Disordered" evidence="1">
    <location>
        <begin position="122"/>
        <end position="147"/>
    </location>
</feature>
<keyword evidence="3" id="KW-1185">Reference proteome</keyword>
<name>A0AA39TAZ2_9AGAR</name>
<protein>
    <submittedName>
        <fullName evidence="2">Uncharacterized protein</fullName>
    </submittedName>
</protein>
<sequence length="147" mass="16093">MNYMQPHVTVTPCHPLSIDVRHILWLGINQASIGMNGGKGVPKPFQPSSRPLALLPASCHLSWERVDSGNYKLSLTSLPSFFKELWKKPCQEYLAVHDTRLHTSKDGDLPIYLPMLIQASRGHRNDDNSSTGYEAGGGGDEAGRPGG</sequence>
<evidence type="ECO:0000313" key="3">
    <source>
        <dbReference type="Proteomes" id="UP001175228"/>
    </source>
</evidence>
<proteinExistence type="predicted"/>
<dbReference type="AlphaFoldDB" id="A0AA39TAZ2"/>
<accession>A0AA39TAZ2</accession>
<organism evidence="2 3">
    <name type="scientific">Armillaria luteobubalina</name>
    <dbReference type="NCBI Taxonomy" id="153913"/>
    <lineage>
        <taxon>Eukaryota</taxon>
        <taxon>Fungi</taxon>
        <taxon>Dikarya</taxon>
        <taxon>Basidiomycota</taxon>
        <taxon>Agaricomycotina</taxon>
        <taxon>Agaricomycetes</taxon>
        <taxon>Agaricomycetidae</taxon>
        <taxon>Agaricales</taxon>
        <taxon>Marasmiineae</taxon>
        <taxon>Physalacriaceae</taxon>
        <taxon>Armillaria</taxon>
    </lineage>
</organism>
<reference evidence="2" key="1">
    <citation type="submission" date="2023-06" db="EMBL/GenBank/DDBJ databases">
        <authorList>
            <consortium name="Lawrence Berkeley National Laboratory"/>
            <person name="Ahrendt S."/>
            <person name="Sahu N."/>
            <person name="Indic B."/>
            <person name="Wong-Bajracharya J."/>
            <person name="Merenyi Z."/>
            <person name="Ke H.-M."/>
            <person name="Monk M."/>
            <person name="Kocsube S."/>
            <person name="Drula E."/>
            <person name="Lipzen A."/>
            <person name="Balint B."/>
            <person name="Henrissat B."/>
            <person name="Andreopoulos B."/>
            <person name="Martin F.M."/>
            <person name="Harder C.B."/>
            <person name="Rigling D."/>
            <person name="Ford K.L."/>
            <person name="Foster G.D."/>
            <person name="Pangilinan J."/>
            <person name="Papanicolaou A."/>
            <person name="Barry K."/>
            <person name="LaButti K."/>
            <person name="Viragh M."/>
            <person name="Koriabine M."/>
            <person name="Yan M."/>
            <person name="Riley R."/>
            <person name="Champramary S."/>
            <person name="Plett K.L."/>
            <person name="Tsai I.J."/>
            <person name="Slot J."/>
            <person name="Sipos G."/>
            <person name="Plett J."/>
            <person name="Nagy L.G."/>
            <person name="Grigoriev I.V."/>
        </authorList>
    </citation>
    <scope>NUCLEOTIDE SEQUENCE</scope>
    <source>
        <strain evidence="2">HWK02</strain>
    </source>
</reference>
<gene>
    <name evidence="2" type="ORF">EDD18DRAFT_1338197</name>
</gene>